<dbReference type="Proteomes" id="UP000035680">
    <property type="component" value="Unassembled WGS sequence"/>
</dbReference>
<sequence>MYNIFFKNVIRINNFYDLDNFGKNIRKDIHENNYCLFEKFNIWSDLVHNYIKPQKKFEKCKKVLNNKYYKIDDGIITVLNNNLYCFYSCIYPNGNFRFYVTRYIYIDKSLKLNCDIIHLRCYNTSSAVIFDDVLFHINKLDKIPKESTHFLKENFSIPVNNMRYDVHIYVIDSLSYYHALRALPKTRNFLKEKYNGIEMEYLNVIGDNSRPNAYGFLLNKQNMDVDDFFSSEKTKKNDFGDLDSCKVALDNQTFIQEYYRKLGYVTLSAEDFEFGGIFTFPRCVGFKEEPAHHTLKPLQYFSLHPISSKFVKDVYKRNCYHHGFHIMDYMNDFLQKYENNLKMTIIWHTKILHDEINPIFAADKIFYNFFKKNEKHYKNSFNILMGDHGYRLSSFSISDIGRYEHKNPYFIITIPEELRSNNQLIKNLRENSKKHISHFDVYATLLDILTNAPKDGFKMLDEQKEFPIKNDTVKGLSLLRPLPNYSRSCYEMFIPPQYCLCKPKFELLPYTMVKERTKIEKNFIKTLNNKLVLGNLTDKCAEMKLDRSEKFIIKYARGGNSKVVYQVDAVTIPGKARYQAMMNKNFEVLNNEIIRLDVYREQAEPCENFSPYRIYCYCKILLHKI</sequence>
<dbReference type="InterPro" id="IPR004245">
    <property type="entry name" value="DUF229"/>
</dbReference>
<accession>A0A0K0F142</accession>
<dbReference type="AlphaFoldDB" id="A0A0K0F142"/>
<dbReference type="Pfam" id="PF02995">
    <property type="entry name" value="DUF229"/>
    <property type="match status" value="1"/>
</dbReference>
<dbReference type="PANTHER" id="PTHR10974:SF75">
    <property type="entry name" value="SULFATASE DOMAIN-CONTAINING PROTEIN"/>
    <property type="match status" value="1"/>
</dbReference>
<evidence type="ECO:0000313" key="2">
    <source>
        <dbReference type="WBParaSite" id="SVE_0251000.1"/>
    </source>
</evidence>
<keyword evidence="1" id="KW-1185">Reference proteome</keyword>
<dbReference type="PANTHER" id="PTHR10974">
    <property type="entry name" value="FI08016P-RELATED"/>
    <property type="match status" value="1"/>
</dbReference>
<dbReference type="WBParaSite" id="SVE_0251000.1">
    <property type="protein sequence ID" value="SVE_0251000.1"/>
    <property type="gene ID" value="SVE_0251000"/>
</dbReference>
<organism evidence="1 2">
    <name type="scientific">Strongyloides venezuelensis</name>
    <name type="common">Threadworm</name>
    <dbReference type="NCBI Taxonomy" id="75913"/>
    <lineage>
        <taxon>Eukaryota</taxon>
        <taxon>Metazoa</taxon>
        <taxon>Ecdysozoa</taxon>
        <taxon>Nematoda</taxon>
        <taxon>Chromadorea</taxon>
        <taxon>Rhabditida</taxon>
        <taxon>Tylenchina</taxon>
        <taxon>Panagrolaimomorpha</taxon>
        <taxon>Strongyloidoidea</taxon>
        <taxon>Strongyloididae</taxon>
        <taxon>Strongyloides</taxon>
    </lineage>
</organism>
<proteinExistence type="predicted"/>
<dbReference type="GO" id="GO:0005615">
    <property type="term" value="C:extracellular space"/>
    <property type="evidence" value="ECO:0007669"/>
    <property type="project" value="TreeGrafter"/>
</dbReference>
<dbReference type="STRING" id="75913.A0A0K0F142"/>
<dbReference type="SUPFAM" id="SSF53649">
    <property type="entry name" value="Alkaline phosphatase-like"/>
    <property type="match status" value="1"/>
</dbReference>
<reference evidence="1" key="1">
    <citation type="submission" date="2014-07" db="EMBL/GenBank/DDBJ databases">
        <authorList>
            <person name="Martin A.A"/>
            <person name="De Silva N."/>
        </authorList>
    </citation>
    <scope>NUCLEOTIDE SEQUENCE</scope>
</reference>
<dbReference type="CDD" id="cd16021">
    <property type="entry name" value="ALP_like"/>
    <property type="match status" value="1"/>
</dbReference>
<reference evidence="2" key="2">
    <citation type="submission" date="2015-08" db="UniProtKB">
        <authorList>
            <consortium name="WormBaseParasite"/>
        </authorList>
    </citation>
    <scope>IDENTIFICATION</scope>
</reference>
<protein>
    <submittedName>
        <fullName evidence="2">Sulfatase domain-containing protein</fullName>
    </submittedName>
</protein>
<dbReference type="InterPro" id="IPR017850">
    <property type="entry name" value="Alkaline_phosphatase_core_sf"/>
</dbReference>
<dbReference type="Gene3D" id="3.40.720.10">
    <property type="entry name" value="Alkaline Phosphatase, subunit A"/>
    <property type="match status" value="1"/>
</dbReference>
<evidence type="ECO:0000313" key="1">
    <source>
        <dbReference type="Proteomes" id="UP000035680"/>
    </source>
</evidence>
<name>A0A0K0F142_STRVS</name>